<dbReference type="PANTHER" id="PTHR23022:SF135">
    <property type="entry name" value="SI:DKEY-77F5.3"/>
    <property type="match status" value="1"/>
</dbReference>
<feature type="compositionally biased region" description="Basic and acidic residues" evidence="1">
    <location>
        <begin position="1"/>
        <end position="11"/>
    </location>
</feature>
<dbReference type="HOGENOM" id="CLU_033666_0_5_1"/>
<dbReference type="InterPro" id="IPR038717">
    <property type="entry name" value="Tc1-like_DDE_dom"/>
</dbReference>
<dbReference type="GO" id="GO:0003676">
    <property type="term" value="F:nucleic acid binding"/>
    <property type="evidence" value="ECO:0007669"/>
    <property type="project" value="InterPro"/>
</dbReference>
<proteinExistence type="predicted"/>
<dbReference type="Proteomes" id="UP000029665">
    <property type="component" value="Unassembled WGS sequence"/>
</dbReference>
<dbReference type="EMBL" id="CCBP010000052">
    <property type="protein sequence ID" value="CDO69617.1"/>
    <property type="molecule type" value="Genomic_DNA"/>
</dbReference>
<name>A0A060S589_PYCCI</name>
<keyword evidence="4" id="KW-1185">Reference proteome</keyword>
<comment type="caution">
    <text evidence="3">The sequence shown here is derived from an EMBL/GenBank/DDBJ whole genome shotgun (WGS) entry which is preliminary data.</text>
</comment>
<dbReference type="OrthoDB" id="2714764at2759"/>
<feature type="compositionally biased region" description="Basic residues" evidence="1">
    <location>
        <begin position="37"/>
        <end position="48"/>
    </location>
</feature>
<dbReference type="AlphaFoldDB" id="A0A060S589"/>
<organism evidence="3 4">
    <name type="scientific">Pycnoporus cinnabarinus</name>
    <name type="common">Cinnabar-red polypore</name>
    <name type="synonym">Trametes cinnabarina</name>
    <dbReference type="NCBI Taxonomy" id="5643"/>
    <lineage>
        <taxon>Eukaryota</taxon>
        <taxon>Fungi</taxon>
        <taxon>Dikarya</taxon>
        <taxon>Basidiomycota</taxon>
        <taxon>Agaricomycotina</taxon>
        <taxon>Agaricomycetes</taxon>
        <taxon>Polyporales</taxon>
        <taxon>Polyporaceae</taxon>
        <taxon>Trametes</taxon>
    </lineage>
</organism>
<dbReference type="Pfam" id="PF13358">
    <property type="entry name" value="DDE_3"/>
    <property type="match status" value="1"/>
</dbReference>
<dbReference type="Gene3D" id="3.30.420.10">
    <property type="entry name" value="Ribonuclease H-like superfamily/Ribonuclease H"/>
    <property type="match status" value="1"/>
</dbReference>
<evidence type="ECO:0000256" key="1">
    <source>
        <dbReference type="SAM" id="MobiDB-lite"/>
    </source>
</evidence>
<dbReference type="InterPro" id="IPR036397">
    <property type="entry name" value="RNaseH_sf"/>
</dbReference>
<evidence type="ECO:0000313" key="4">
    <source>
        <dbReference type="Proteomes" id="UP000029665"/>
    </source>
</evidence>
<reference evidence="3" key="1">
    <citation type="submission" date="2014-01" db="EMBL/GenBank/DDBJ databases">
        <title>The genome of the white-rot fungus Pycnoporus cinnabarinus: a basidiomycete model with a versatile arsenal for lignocellulosic biomass breakdown.</title>
        <authorList>
            <person name="Levasseur A."/>
            <person name="Lomascolo A."/>
            <person name="Ruiz-Duenas F.J."/>
            <person name="Uzan E."/>
            <person name="Piumi F."/>
            <person name="Kues U."/>
            <person name="Ram A.F.J."/>
            <person name="Murat C."/>
            <person name="Haon M."/>
            <person name="Benoit I."/>
            <person name="Arfi Y."/>
            <person name="Chevret D."/>
            <person name="Drula E."/>
            <person name="Kwon M.J."/>
            <person name="Gouret P."/>
            <person name="Lesage-Meessen L."/>
            <person name="Lombard V."/>
            <person name="Mariette J."/>
            <person name="Noirot C."/>
            <person name="Park J."/>
            <person name="Patyshakuliyeva A."/>
            <person name="Wieneger R.A.B."/>
            <person name="Wosten H.A.B."/>
            <person name="Martin F."/>
            <person name="Coutinho P.M."/>
            <person name="de Vries R."/>
            <person name="Martinez A.T."/>
            <person name="Klopp C."/>
            <person name="Pontarotti P."/>
            <person name="Henrissat B."/>
            <person name="Record E."/>
        </authorList>
    </citation>
    <scope>NUCLEOTIDE SEQUENCE [LARGE SCALE GENOMIC DNA]</scope>
    <source>
        <strain evidence="3">BRFM137</strain>
    </source>
</reference>
<feature type="domain" description="Tc1-like transposase DDE" evidence="2">
    <location>
        <begin position="128"/>
        <end position="273"/>
    </location>
</feature>
<accession>A0A060S589</accession>
<evidence type="ECO:0000313" key="3">
    <source>
        <dbReference type="EMBL" id="CDO69617.1"/>
    </source>
</evidence>
<dbReference type="OMA" id="WGIEHAN"/>
<gene>
    <name evidence="3" type="ORF">BN946_scf184851.g5</name>
</gene>
<dbReference type="InterPro" id="IPR052338">
    <property type="entry name" value="Transposase_5"/>
</dbReference>
<feature type="region of interest" description="Disordered" evidence="1">
    <location>
        <begin position="1"/>
        <end position="52"/>
    </location>
</feature>
<dbReference type="PANTHER" id="PTHR23022">
    <property type="entry name" value="TRANSPOSABLE ELEMENT-RELATED"/>
    <property type="match status" value="1"/>
</dbReference>
<dbReference type="STRING" id="5643.A0A060S589"/>
<sequence length="323" mass="36940">MEHGAKPRDAATEIGCDPSTARRNYAKLQKNPDFKAKPHRPGRPHKIHERGLRQAERSLKKGECRDAADVKQTFFPEAGESTVQRNLAEIGLHGRIRWAKPHLRDEHVAARYAWGIEHANWTVADWSRVVFSDESIFKVFGSNGKQYCRRRTGEALQPQNVKKTVKHGGGKVTVWGCLTWNGPGQLYCIDGNLNAAQYVKILEDAFFGTLSDYGLSISDVIFQQDNDPKHTSKTAEAFFQANNVKKLPWAASSPDMNIIENAWHHLDKQVRKRYPLPTNPNQLWAALEEEWRKLDLGYIRWLYESMPNRVSDLCNSEGLWTDY</sequence>
<evidence type="ECO:0000259" key="2">
    <source>
        <dbReference type="Pfam" id="PF13358"/>
    </source>
</evidence>
<protein>
    <recommendedName>
        <fullName evidence="2">Tc1-like transposase DDE domain-containing protein</fullName>
    </recommendedName>
</protein>